<dbReference type="InterPro" id="IPR003594">
    <property type="entry name" value="HATPase_dom"/>
</dbReference>
<keyword evidence="5 9" id="KW-0418">Kinase</keyword>
<comment type="caution">
    <text evidence="9">The sequence shown here is derived from an EMBL/GenBank/DDBJ whole genome shotgun (WGS) entry which is preliminary data.</text>
</comment>
<dbReference type="GO" id="GO:0005886">
    <property type="term" value="C:plasma membrane"/>
    <property type="evidence" value="ECO:0007669"/>
    <property type="project" value="UniProtKB-SubCell"/>
</dbReference>
<dbReference type="Proteomes" id="UP000650466">
    <property type="component" value="Unassembled WGS sequence"/>
</dbReference>
<dbReference type="RefSeq" id="WP_188177610.1">
    <property type="nucleotide sequence ID" value="NZ_JACVVD010000013.1"/>
</dbReference>
<dbReference type="SMART" id="SM00387">
    <property type="entry name" value="HATPase_c"/>
    <property type="match status" value="1"/>
</dbReference>
<evidence type="ECO:0000313" key="9">
    <source>
        <dbReference type="EMBL" id="MBD0383829.1"/>
    </source>
</evidence>
<dbReference type="PANTHER" id="PTHR34220">
    <property type="entry name" value="SENSOR HISTIDINE KINASE YPDA"/>
    <property type="match status" value="1"/>
</dbReference>
<keyword evidence="10" id="KW-1185">Reference proteome</keyword>
<proteinExistence type="predicted"/>
<evidence type="ECO:0000256" key="7">
    <source>
        <dbReference type="SAM" id="Phobius"/>
    </source>
</evidence>
<keyword evidence="2" id="KW-1003">Cell membrane</keyword>
<keyword evidence="7" id="KW-0812">Transmembrane</keyword>
<dbReference type="EMBL" id="JACVVD010000013">
    <property type="protein sequence ID" value="MBD0383829.1"/>
    <property type="molecule type" value="Genomic_DNA"/>
</dbReference>
<accession>A0A926QMY1</accession>
<dbReference type="PROSITE" id="PS50885">
    <property type="entry name" value="HAMP"/>
    <property type="match status" value="1"/>
</dbReference>
<dbReference type="Pfam" id="PF02518">
    <property type="entry name" value="HATPase_c"/>
    <property type="match status" value="1"/>
</dbReference>
<evidence type="ECO:0000313" key="10">
    <source>
        <dbReference type="Proteomes" id="UP000650466"/>
    </source>
</evidence>
<dbReference type="InterPro" id="IPR003660">
    <property type="entry name" value="HAMP_dom"/>
</dbReference>
<keyword evidence="6 7" id="KW-0472">Membrane</keyword>
<dbReference type="InterPro" id="IPR050640">
    <property type="entry name" value="Bact_2-comp_sensor_kinase"/>
</dbReference>
<gene>
    <name evidence="9" type="ORF">ICC18_27510</name>
</gene>
<evidence type="ECO:0000256" key="6">
    <source>
        <dbReference type="ARBA" id="ARBA00023136"/>
    </source>
</evidence>
<evidence type="ECO:0000256" key="4">
    <source>
        <dbReference type="ARBA" id="ARBA00022679"/>
    </source>
</evidence>
<keyword evidence="7" id="KW-1133">Transmembrane helix</keyword>
<dbReference type="SUPFAM" id="SSF55874">
    <property type="entry name" value="ATPase domain of HSP90 chaperone/DNA topoisomerase II/histidine kinase"/>
    <property type="match status" value="1"/>
</dbReference>
<reference evidence="9" key="1">
    <citation type="submission" date="2020-09" db="EMBL/GenBank/DDBJ databases">
        <title>Draft Genome Sequence of Paenibacillus sp. WST5.</title>
        <authorList>
            <person name="Bao Z."/>
        </authorList>
    </citation>
    <scope>NUCLEOTIDE SEQUENCE</scope>
    <source>
        <strain evidence="9">WST5</strain>
    </source>
</reference>
<keyword evidence="3" id="KW-0597">Phosphoprotein</keyword>
<dbReference type="InterPro" id="IPR036890">
    <property type="entry name" value="HATPase_C_sf"/>
</dbReference>
<feature type="domain" description="HAMP" evidence="8">
    <location>
        <begin position="329"/>
        <end position="380"/>
    </location>
</feature>
<evidence type="ECO:0000256" key="5">
    <source>
        <dbReference type="ARBA" id="ARBA00022777"/>
    </source>
</evidence>
<feature type="transmembrane region" description="Helical" evidence="7">
    <location>
        <begin position="21"/>
        <end position="41"/>
    </location>
</feature>
<name>A0A926QMY1_9BACL</name>
<dbReference type="GO" id="GO:0000155">
    <property type="term" value="F:phosphorelay sensor kinase activity"/>
    <property type="evidence" value="ECO:0007669"/>
    <property type="project" value="InterPro"/>
</dbReference>
<dbReference type="PANTHER" id="PTHR34220:SF7">
    <property type="entry name" value="SENSOR HISTIDINE KINASE YPDA"/>
    <property type="match status" value="1"/>
</dbReference>
<protein>
    <submittedName>
        <fullName evidence="9">Sensor histidine kinase</fullName>
    </submittedName>
</protein>
<feature type="transmembrane region" description="Helical" evidence="7">
    <location>
        <begin position="308"/>
        <end position="332"/>
    </location>
</feature>
<evidence type="ECO:0000256" key="1">
    <source>
        <dbReference type="ARBA" id="ARBA00004651"/>
    </source>
</evidence>
<keyword evidence="4" id="KW-0808">Transferase</keyword>
<dbReference type="Gene3D" id="3.30.565.10">
    <property type="entry name" value="Histidine kinase-like ATPase, C-terminal domain"/>
    <property type="match status" value="1"/>
</dbReference>
<organism evidence="9 10">
    <name type="scientific">Paenibacillus sedimenti</name>
    <dbReference type="NCBI Taxonomy" id="2770274"/>
    <lineage>
        <taxon>Bacteria</taxon>
        <taxon>Bacillati</taxon>
        <taxon>Bacillota</taxon>
        <taxon>Bacilli</taxon>
        <taxon>Bacillales</taxon>
        <taxon>Paenibacillaceae</taxon>
        <taxon>Paenibacillus</taxon>
    </lineage>
</organism>
<evidence type="ECO:0000256" key="3">
    <source>
        <dbReference type="ARBA" id="ARBA00022553"/>
    </source>
</evidence>
<dbReference type="InterPro" id="IPR010559">
    <property type="entry name" value="Sig_transdc_His_kin_internal"/>
</dbReference>
<dbReference type="AlphaFoldDB" id="A0A926QMY1"/>
<evidence type="ECO:0000259" key="8">
    <source>
        <dbReference type="PROSITE" id="PS50885"/>
    </source>
</evidence>
<dbReference type="Pfam" id="PF06580">
    <property type="entry name" value="His_kinase"/>
    <property type="match status" value="1"/>
</dbReference>
<dbReference type="Gene3D" id="6.10.340.10">
    <property type="match status" value="1"/>
</dbReference>
<sequence>MKTWQRWLIAKFRLQKLRSRFLTAMIVISLPPLFILGYISFNIAKTTLMETNAQTNEDHLETSSEVADLLFRNMINLNRSIVMNNEVREVLSSSNNTQRGLESHNMSDWTASRLQKVINNNLFDTKFVNSICIFNLDFQTFCAGRSDDAGIYERADKKALITQSAWYQQALGEQGRVVFVGYDVLGESKDSFSTVKLFRDAASPSGEPIGLLVTNLSKSIFANIFNAKSDYGGFMALEAANGQTHIVFNNALSDAELPMDGDLDSTLRQLQKKGFLISRYENQTTGWTFIHLIKLQELLKQSNKIGTFTTLIAVSMGILALILSIYLSGSITRPLLQIKKMMVDWTKGTRHFAETFERDEVGAIGETFKRMASENEELNQRLVHSELKEREAELRALQAQIKPHFLYNTLDSIYWMATLQKNNDIAQMAISLSESFKLSLNKGKDMISVYKELKHIEHYMTIQNIRYHNRFQYVEEVEASIMGMEIMKLLLQPLVENAIYHGLEPKVGGGFVRLTGRREESFLVFTVEDDGVGIEDIVKTEQGYGLGNVRERLLLYYGTTSSLQITSQANRGTKIEIRFNPMVGERDAHAESGRI</sequence>
<comment type="subcellular location">
    <subcellularLocation>
        <location evidence="1">Cell membrane</location>
        <topology evidence="1">Multi-pass membrane protein</topology>
    </subcellularLocation>
</comment>
<evidence type="ECO:0000256" key="2">
    <source>
        <dbReference type="ARBA" id="ARBA00022475"/>
    </source>
</evidence>